<feature type="region of interest" description="Disordered" evidence="1">
    <location>
        <begin position="358"/>
        <end position="387"/>
    </location>
</feature>
<evidence type="ECO:0000259" key="2">
    <source>
        <dbReference type="Pfam" id="PF07727"/>
    </source>
</evidence>
<dbReference type="InterPro" id="IPR013103">
    <property type="entry name" value="RVT_2"/>
</dbReference>
<dbReference type="PANTHER" id="PTHR11439:SF509">
    <property type="entry name" value="RNA-DIRECTED DNA POLYMERASE"/>
    <property type="match status" value="1"/>
</dbReference>
<feature type="compositionally biased region" description="Basic and acidic residues" evidence="1">
    <location>
        <begin position="372"/>
        <end position="387"/>
    </location>
</feature>
<evidence type="ECO:0000256" key="1">
    <source>
        <dbReference type="SAM" id="MobiDB-lite"/>
    </source>
</evidence>
<name>A0ABQ5EC74_9ASTR</name>
<keyword evidence="4" id="KW-1185">Reference proteome</keyword>
<accession>A0ABQ5EC74</accession>
<evidence type="ECO:0000313" key="3">
    <source>
        <dbReference type="EMBL" id="GJT48511.1"/>
    </source>
</evidence>
<protein>
    <submittedName>
        <fullName evidence="3">Retrovirus-related pol polyprotein from transposon TNT 1-94</fullName>
    </submittedName>
</protein>
<reference evidence="3" key="2">
    <citation type="submission" date="2022-01" db="EMBL/GenBank/DDBJ databases">
        <authorList>
            <person name="Yamashiro T."/>
            <person name="Shiraishi A."/>
            <person name="Satake H."/>
            <person name="Nakayama K."/>
        </authorList>
    </citation>
    <scope>NUCLEOTIDE SEQUENCE</scope>
</reference>
<comment type="caution">
    <text evidence="3">The sequence shown here is derived from an EMBL/GenBank/DDBJ whole genome shotgun (WGS) entry which is preliminary data.</text>
</comment>
<gene>
    <name evidence="3" type="ORF">Tco_0974668</name>
</gene>
<evidence type="ECO:0000313" key="4">
    <source>
        <dbReference type="Proteomes" id="UP001151760"/>
    </source>
</evidence>
<dbReference type="SUPFAM" id="SSF56672">
    <property type="entry name" value="DNA/RNA polymerases"/>
    <property type="match status" value="1"/>
</dbReference>
<reference evidence="3" key="1">
    <citation type="journal article" date="2022" name="Int. J. Mol. Sci.">
        <title>Draft Genome of Tanacetum Coccineum: Genomic Comparison of Closely Related Tanacetum-Family Plants.</title>
        <authorList>
            <person name="Yamashiro T."/>
            <person name="Shiraishi A."/>
            <person name="Nakayama K."/>
            <person name="Satake H."/>
        </authorList>
    </citation>
    <scope>NUCLEOTIDE SEQUENCE</scope>
</reference>
<sequence>MADHSWIKAMQEELHQFEKLQVWELVNKAHLVAKSYRQEEGIYFEESFATVARLEVVRMFLAYVAHNGIIVYQMDVKIDFLNGLLKKEVYVSHPDGFIDPNVPNHVFRLKKALYGLKQAPRAWYAKLSSFLIANHFTQGIVDPTLFTRRKGDDILLIQIYVDDIIFGSTNPKFLNLFAKLMKNKFEMSMMGQMKYFLGLKVRQSPREIFVNQSQYALDLLKKHGMDGCNTIIGTPMSTSPKIDANLQGILTCQTKYRDCLEIFKSTSGGAKFLRDKLVSWSSKKQDCIVVSMGEAEYVSLSACYAQVHETRSQMQQAEMAELRETDRRRQAQMVETLRVMRDMRREMGDMQAELLALREQQRRARQPGPDVRVPDHQDASRDADSHI</sequence>
<dbReference type="Pfam" id="PF07727">
    <property type="entry name" value="RVT_2"/>
    <property type="match status" value="1"/>
</dbReference>
<dbReference type="Proteomes" id="UP001151760">
    <property type="component" value="Unassembled WGS sequence"/>
</dbReference>
<proteinExistence type="predicted"/>
<organism evidence="3 4">
    <name type="scientific">Tanacetum coccineum</name>
    <dbReference type="NCBI Taxonomy" id="301880"/>
    <lineage>
        <taxon>Eukaryota</taxon>
        <taxon>Viridiplantae</taxon>
        <taxon>Streptophyta</taxon>
        <taxon>Embryophyta</taxon>
        <taxon>Tracheophyta</taxon>
        <taxon>Spermatophyta</taxon>
        <taxon>Magnoliopsida</taxon>
        <taxon>eudicotyledons</taxon>
        <taxon>Gunneridae</taxon>
        <taxon>Pentapetalae</taxon>
        <taxon>asterids</taxon>
        <taxon>campanulids</taxon>
        <taxon>Asterales</taxon>
        <taxon>Asteraceae</taxon>
        <taxon>Asteroideae</taxon>
        <taxon>Anthemideae</taxon>
        <taxon>Anthemidinae</taxon>
        <taxon>Tanacetum</taxon>
    </lineage>
</organism>
<dbReference type="PANTHER" id="PTHR11439">
    <property type="entry name" value="GAG-POL-RELATED RETROTRANSPOSON"/>
    <property type="match status" value="1"/>
</dbReference>
<dbReference type="EMBL" id="BQNB010016160">
    <property type="protein sequence ID" value="GJT48511.1"/>
    <property type="molecule type" value="Genomic_DNA"/>
</dbReference>
<dbReference type="InterPro" id="IPR043502">
    <property type="entry name" value="DNA/RNA_pol_sf"/>
</dbReference>
<feature type="domain" description="Reverse transcriptase Ty1/copia-type" evidence="2">
    <location>
        <begin position="24"/>
        <end position="236"/>
    </location>
</feature>